<feature type="domain" description="UvrD-like helicase C-terminal" evidence="12">
    <location>
        <begin position="479"/>
        <end position="771"/>
    </location>
</feature>
<accession>A0A0D8HK16</accession>
<evidence type="ECO:0000256" key="2">
    <source>
        <dbReference type="ARBA" id="ARBA00022801"/>
    </source>
</evidence>
<dbReference type="STRING" id="1280514.AXFE_09930"/>
<dbReference type="GO" id="GO:0005829">
    <property type="term" value="C:cytosol"/>
    <property type="evidence" value="ECO:0007669"/>
    <property type="project" value="TreeGrafter"/>
</dbReference>
<evidence type="ECO:0000256" key="8">
    <source>
        <dbReference type="ARBA" id="ARBA00048988"/>
    </source>
</evidence>
<evidence type="ECO:0000259" key="10">
    <source>
        <dbReference type="PROSITE" id="PS50006"/>
    </source>
</evidence>
<dbReference type="PROSITE" id="PS51217">
    <property type="entry name" value="UVRD_HELICASE_CTER"/>
    <property type="match status" value="1"/>
</dbReference>
<dbReference type="InterPro" id="IPR027417">
    <property type="entry name" value="P-loop_NTPase"/>
</dbReference>
<dbReference type="InterPro" id="IPR000212">
    <property type="entry name" value="DNA_helicase_UvrD/REP"/>
</dbReference>
<evidence type="ECO:0000256" key="9">
    <source>
        <dbReference type="PROSITE-ProRule" id="PRU00560"/>
    </source>
</evidence>
<keyword evidence="1 9" id="KW-0547">Nucleotide-binding</keyword>
<keyword evidence="3 9" id="KW-0347">Helicase</keyword>
<organism evidence="13 14">
    <name type="scientific">Acidithrix ferrooxidans</name>
    <dbReference type="NCBI Taxonomy" id="1280514"/>
    <lineage>
        <taxon>Bacteria</taxon>
        <taxon>Bacillati</taxon>
        <taxon>Actinomycetota</taxon>
        <taxon>Acidimicrobiia</taxon>
        <taxon>Acidimicrobiales</taxon>
        <taxon>Acidimicrobiaceae</taxon>
        <taxon>Acidithrix</taxon>
    </lineage>
</organism>
<dbReference type="InterPro" id="IPR000253">
    <property type="entry name" value="FHA_dom"/>
</dbReference>
<name>A0A0D8HK16_9ACTN</name>
<dbReference type="GO" id="GO:0000725">
    <property type="term" value="P:recombinational repair"/>
    <property type="evidence" value="ECO:0007669"/>
    <property type="project" value="TreeGrafter"/>
</dbReference>
<dbReference type="GO" id="GO:0016887">
    <property type="term" value="F:ATP hydrolysis activity"/>
    <property type="evidence" value="ECO:0007669"/>
    <property type="project" value="RHEA"/>
</dbReference>
<dbReference type="InterPro" id="IPR014016">
    <property type="entry name" value="UvrD-like_ATP-bd"/>
</dbReference>
<evidence type="ECO:0000256" key="7">
    <source>
        <dbReference type="ARBA" id="ARBA00034808"/>
    </source>
</evidence>
<gene>
    <name evidence="13" type="primary">addA</name>
    <name evidence="13" type="ORF">AXFE_09930</name>
</gene>
<reference evidence="13 14" key="1">
    <citation type="submission" date="2015-01" db="EMBL/GenBank/DDBJ databases">
        <title>Draft genome of the acidophilic iron oxidizer Acidithrix ferrooxidans strain Py-F3.</title>
        <authorList>
            <person name="Poehlein A."/>
            <person name="Eisen S."/>
            <person name="Schloemann M."/>
            <person name="Johnson B.D."/>
            <person name="Daniel R."/>
            <person name="Muehling M."/>
        </authorList>
    </citation>
    <scope>NUCLEOTIDE SEQUENCE [LARGE SCALE GENOMIC DNA]</scope>
    <source>
        <strain evidence="13 14">Py-F3</strain>
    </source>
</reference>
<feature type="binding site" evidence="9">
    <location>
        <begin position="26"/>
        <end position="33"/>
    </location>
    <ligand>
        <name>ATP</name>
        <dbReference type="ChEBI" id="CHEBI:30616"/>
    </ligand>
</feature>
<evidence type="ECO:0000256" key="6">
    <source>
        <dbReference type="ARBA" id="ARBA00034617"/>
    </source>
</evidence>
<keyword evidence="2 9" id="KW-0378">Hydrolase</keyword>
<dbReference type="EMBL" id="JXYS01000025">
    <property type="protein sequence ID" value="KJF18092.1"/>
    <property type="molecule type" value="Genomic_DNA"/>
</dbReference>
<evidence type="ECO:0000256" key="3">
    <source>
        <dbReference type="ARBA" id="ARBA00022806"/>
    </source>
</evidence>
<dbReference type="Pfam" id="PF00580">
    <property type="entry name" value="UvrD-helicase"/>
    <property type="match status" value="1"/>
</dbReference>
<feature type="domain" description="FHA" evidence="10">
    <location>
        <begin position="892"/>
        <end position="949"/>
    </location>
</feature>
<comment type="catalytic activity">
    <reaction evidence="8">
        <text>ATP + H2O = ADP + phosphate + H(+)</text>
        <dbReference type="Rhea" id="RHEA:13065"/>
        <dbReference type="ChEBI" id="CHEBI:15377"/>
        <dbReference type="ChEBI" id="CHEBI:15378"/>
        <dbReference type="ChEBI" id="CHEBI:30616"/>
        <dbReference type="ChEBI" id="CHEBI:43474"/>
        <dbReference type="ChEBI" id="CHEBI:456216"/>
        <dbReference type="EC" id="5.6.2.4"/>
    </reaction>
</comment>
<evidence type="ECO:0000313" key="13">
    <source>
        <dbReference type="EMBL" id="KJF18092.1"/>
    </source>
</evidence>
<dbReference type="Pfam" id="PF13361">
    <property type="entry name" value="UvrD_C"/>
    <property type="match status" value="2"/>
</dbReference>
<dbReference type="Gene3D" id="1.10.486.10">
    <property type="entry name" value="PCRA, domain 4"/>
    <property type="match status" value="1"/>
</dbReference>
<keyword evidence="5" id="KW-0413">Isomerase</keyword>
<dbReference type="RefSeq" id="WP_052604749.1">
    <property type="nucleotide sequence ID" value="NZ_JXYS01000025.1"/>
</dbReference>
<evidence type="ECO:0000256" key="5">
    <source>
        <dbReference type="ARBA" id="ARBA00023235"/>
    </source>
</evidence>
<dbReference type="PROSITE" id="PS50006">
    <property type="entry name" value="FHA_DOMAIN"/>
    <property type="match status" value="1"/>
</dbReference>
<evidence type="ECO:0000256" key="1">
    <source>
        <dbReference type="ARBA" id="ARBA00022741"/>
    </source>
</evidence>
<dbReference type="PANTHER" id="PTHR11070">
    <property type="entry name" value="UVRD / RECB / PCRA DNA HELICASE FAMILY MEMBER"/>
    <property type="match status" value="1"/>
</dbReference>
<comment type="catalytic activity">
    <reaction evidence="6">
        <text>Couples ATP hydrolysis with the unwinding of duplex DNA by translocating in the 3'-5' direction.</text>
        <dbReference type="EC" id="5.6.2.4"/>
    </reaction>
</comment>
<dbReference type="GO" id="GO:0043138">
    <property type="term" value="F:3'-5' DNA helicase activity"/>
    <property type="evidence" value="ECO:0007669"/>
    <property type="project" value="UniProtKB-EC"/>
</dbReference>
<proteinExistence type="predicted"/>
<evidence type="ECO:0000259" key="12">
    <source>
        <dbReference type="PROSITE" id="PS51217"/>
    </source>
</evidence>
<dbReference type="SUPFAM" id="SSF52540">
    <property type="entry name" value="P-loop containing nucleoside triphosphate hydrolases"/>
    <property type="match status" value="1"/>
</dbReference>
<dbReference type="GO" id="GO:0009338">
    <property type="term" value="C:exodeoxyribonuclease V complex"/>
    <property type="evidence" value="ECO:0007669"/>
    <property type="project" value="TreeGrafter"/>
</dbReference>
<dbReference type="PANTHER" id="PTHR11070:SF23">
    <property type="entry name" value="RECBCD ENZYME SUBUNIT RECB"/>
    <property type="match status" value="1"/>
</dbReference>
<dbReference type="Gene3D" id="3.40.50.300">
    <property type="entry name" value="P-loop containing nucleotide triphosphate hydrolases"/>
    <property type="match status" value="4"/>
</dbReference>
<evidence type="ECO:0000313" key="14">
    <source>
        <dbReference type="Proteomes" id="UP000032360"/>
    </source>
</evidence>
<keyword evidence="4 9" id="KW-0067">ATP-binding</keyword>
<keyword evidence="14" id="KW-1185">Reference proteome</keyword>
<dbReference type="PATRIC" id="fig|1280514.3.peg.1310"/>
<dbReference type="PROSITE" id="PS51198">
    <property type="entry name" value="UVRD_HELICASE_ATP_BIND"/>
    <property type="match status" value="1"/>
</dbReference>
<dbReference type="EC" id="5.6.2.4" evidence="7"/>
<comment type="caution">
    <text evidence="13">The sequence shown here is derived from an EMBL/GenBank/DDBJ whole genome shotgun (WGS) entry which is preliminary data.</text>
</comment>
<dbReference type="OrthoDB" id="9810135at2"/>
<dbReference type="GO" id="GO:0005524">
    <property type="term" value="F:ATP binding"/>
    <property type="evidence" value="ECO:0007669"/>
    <property type="project" value="UniProtKB-UniRule"/>
</dbReference>
<feature type="domain" description="UvrD-like helicase ATP-binding" evidence="11">
    <location>
        <begin position="5"/>
        <end position="458"/>
    </location>
</feature>
<evidence type="ECO:0000256" key="4">
    <source>
        <dbReference type="ARBA" id="ARBA00022840"/>
    </source>
</evidence>
<dbReference type="Proteomes" id="UP000032360">
    <property type="component" value="Unassembled WGS sequence"/>
</dbReference>
<sequence>MVEPLIDSHSRSRISSEIDSTLFVRAGAGTGKTTSMVSRIISIVESGVDITKIAAITFTDAAATELAHRIRMRLLDKVAQEGESFGLAKRALDLLGSAPIGTIHSLANSILSSNPLEVGLPLVFSTMDEVEEALFFQREWDSFFVDVFGDPVAATSISLLVELGIKPSDLFEMARSIDNKVLDPGDYRHKKETLSAPDTNYQEEVVDVFDEIHGIIEEIDALGANPQYQYALADQDALAQLVSSLVDAGARLREALSSSEPSLAFLYLSSRVAPYFPTAKPGNKGKAANWGGAPQKNAVVEMIREIQDRRQGVVEKITEALCENVFSVLCGFVIELRLARRRGGKITFGDQLNLCLELLRDAPPQLVCEIRNSYSVIMVDEFQDTDPVQLEIVKRLSGTFERSIDAQEKTPLAPLFFVGDPRQSIYRFRGADLDGYLLVARSTSAESRVDLNVNFRSNEEIVNWVNDSFEDYFAITSGLPASPLASVRQRSDRYEPVSLLASSKYQVVDEGFRISADQRRQVEVELVIATINKLIDEGHLIQGEDGLRPVEYGDIAILVPDRAILDELFWALRGQGIDFLSSKSTSIYSDPLISELFMLLRAGVRPYDGLCLFHALRSSLMGFSDQDLVDLSLPHGSLGRAVEAIRRGFYAAHTPELDQKVERLKGAISFLDDLNDRARTRSAYECLLHVIDSFSLVVRGSATSNPPELWRRLDYVKEEAFSWSSTGAGELGSYVSFVTKKMADNLKTNESEGGDLGTSNVRIMTIHASKGLEFPVVILTSTASSLTRSHRSTHLVYGGGAKVISDRFGQGVVPLAYRFHKEAYSDGYEQAANAEKELDLAESVRLCYVATTRAKDRLFVTIPATGDEIAAAKTLWGSSDISNIRFTWELLVALSKEAVNFVETDLARPVVSTTMTRSHSMASTKEMVQARLEIERSIRRGTWINASQLEVDKPYRHSRSKGSTPTSALPSSRSEVGSYVHLCLAEAIFDDPAQTMDRSKLLLSNLGVDPLTIGLVCSILEVALEVPSIRNAKDSMREFPIVATLEGIGQVHGVIDLGYVIDGHLRLFDYKVVSTLEDDFVNEALDRYKGQGFLYKALAQSCNLGVVVDDVRFIFLTKDGYREVEAPQIGEDELLDMAISLDPTNLDLD</sequence>
<evidence type="ECO:0000259" key="11">
    <source>
        <dbReference type="PROSITE" id="PS51198"/>
    </source>
</evidence>
<dbReference type="AlphaFoldDB" id="A0A0D8HK16"/>
<protein>
    <recommendedName>
        <fullName evidence="7">DNA 3'-5' helicase</fullName>
        <ecNumber evidence="7">5.6.2.4</ecNumber>
    </recommendedName>
</protein>
<dbReference type="InterPro" id="IPR014017">
    <property type="entry name" value="DNA_helicase_UvrD-like_C"/>
</dbReference>
<dbReference type="GO" id="GO:0003677">
    <property type="term" value="F:DNA binding"/>
    <property type="evidence" value="ECO:0007669"/>
    <property type="project" value="InterPro"/>
</dbReference>